<dbReference type="EMBL" id="CDNC01000012">
    <property type="protein sequence ID" value="CEM61505.1"/>
    <property type="molecule type" value="Genomic_DNA"/>
</dbReference>
<protein>
    <submittedName>
        <fullName evidence="1">Uncharacterized protein</fullName>
    </submittedName>
</protein>
<keyword evidence="3" id="KW-1185">Reference proteome</keyword>
<evidence type="ECO:0000313" key="1">
    <source>
        <dbReference type="EMBL" id="CEM61505.1"/>
    </source>
</evidence>
<evidence type="ECO:0000313" key="2">
    <source>
        <dbReference type="EMBL" id="QEJ98089.1"/>
    </source>
</evidence>
<dbReference type="EMBL" id="CP042817">
    <property type="protein sequence ID" value="QEJ98089.1"/>
    <property type="molecule type" value="Genomic_DNA"/>
</dbReference>
<organism evidence="1 3">
    <name type="scientific">Treponema phagedenis</name>
    <dbReference type="NCBI Taxonomy" id="162"/>
    <lineage>
        <taxon>Bacteria</taxon>
        <taxon>Pseudomonadati</taxon>
        <taxon>Spirochaetota</taxon>
        <taxon>Spirochaetia</taxon>
        <taxon>Spirochaetales</taxon>
        <taxon>Treponemataceae</taxon>
        <taxon>Treponema</taxon>
    </lineage>
</organism>
<reference evidence="2 4" key="3">
    <citation type="submission" date="2019-08" db="EMBL/GenBank/DDBJ databases">
        <authorList>
            <person name="Kuhnert P."/>
        </authorList>
    </citation>
    <scope>NUCLEOTIDE SEQUENCE [LARGE SCALE GENOMIC DNA]</scope>
    <source>
        <strain evidence="2 4">B36.5</strain>
    </source>
</reference>
<reference evidence="1" key="1">
    <citation type="submission" date="2015-01" db="EMBL/GenBank/DDBJ databases">
        <authorList>
            <person name="Xiang T."/>
            <person name="Song Y."/>
            <person name="Huang L."/>
            <person name="Wang B."/>
            <person name="Wu P."/>
        </authorList>
    </citation>
    <scope>NUCLEOTIDE SEQUENCE [LARGE SCALE GENOMIC DNA]</scope>
    <source>
        <strain evidence="1">V1</strain>
    </source>
</reference>
<evidence type="ECO:0000313" key="4">
    <source>
        <dbReference type="Proteomes" id="UP000323594"/>
    </source>
</evidence>
<dbReference type="Proteomes" id="UP000042527">
    <property type="component" value="Unassembled WGS sequence"/>
</dbReference>
<accession>A0A0B7GX71</accession>
<dbReference type="Proteomes" id="UP000323594">
    <property type="component" value="Chromosome"/>
</dbReference>
<reference evidence="3" key="2">
    <citation type="submission" date="2015-01" db="EMBL/GenBank/DDBJ databases">
        <authorList>
            <person name="Manzoor Shahid"/>
            <person name="Zubair Saima"/>
        </authorList>
    </citation>
    <scope>NUCLEOTIDE SEQUENCE [LARGE SCALE GENOMIC DNA]</scope>
    <source>
        <strain evidence="3">V1</strain>
    </source>
</reference>
<proteinExistence type="predicted"/>
<dbReference type="AlphaFoldDB" id="A0A0B7GX71"/>
<dbReference type="OrthoDB" id="95595at2"/>
<evidence type="ECO:0000313" key="3">
    <source>
        <dbReference type="Proteomes" id="UP000042527"/>
    </source>
</evidence>
<sequence>MHSVDTKSEIIKILHFKQFYKHYVFNEDGDGGRKKVLKNYIETNDFGSKKAWRIRKSYI</sequence>
<name>A0A0B7GX71_TREPH</name>
<gene>
    <name evidence="2" type="ORF">FUT82_08820</name>
    <name evidence="1" type="ORF">TPHV1_20042</name>
</gene>